<reference evidence="2" key="1">
    <citation type="submission" date="2021-07" db="EMBL/GenBank/DDBJ databases">
        <authorList>
            <person name="Branca A.L. A."/>
        </authorList>
    </citation>
    <scope>NUCLEOTIDE SEQUENCE</scope>
</reference>
<feature type="signal peptide" evidence="1">
    <location>
        <begin position="1"/>
        <end position="17"/>
    </location>
</feature>
<dbReference type="AlphaFoldDB" id="A0A9W4HTE9"/>
<proteinExistence type="predicted"/>
<evidence type="ECO:0000313" key="2">
    <source>
        <dbReference type="EMBL" id="CAG8114835.1"/>
    </source>
</evidence>
<dbReference type="OrthoDB" id="4991875at2759"/>
<sequence>MQLTSFLVASLATLVTAAEQSTTSRPYFGAGFDWASRVPNYESTAASVAGITSHLTTYEISCLTDAPKRLCNIETPWTLIQGSTTFSFTGKYLATTSHKVGTVTVDREFECSFTSTSKSASCAFEYEITGSNSGTTYSTATSTSTSSVPTDSITYYPLKITAGISKLNSAKTTSTTGAANPTAKAIITAAPMGAAAAAAIAALI</sequence>
<name>A0A9W4HTE9_PENOL</name>
<dbReference type="PANTHER" id="PTHR40640:SF1">
    <property type="entry name" value="ANCHORED GLYCOPROTEIN, PUTATIVE (AFU_ORTHOLOGUE AFUA_8G04860)-RELATED"/>
    <property type="match status" value="1"/>
</dbReference>
<accession>A0A9W4HTE9</accession>
<organism evidence="2 3">
    <name type="scientific">Penicillium olsonii</name>
    <dbReference type="NCBI Taxonomy" id="99116"/>
    <lineage>
        <taxon>Eukaryota</taxon>
        <taxon>Fungi</taxon>
        <taxon>Dikarya</taxon>
        <taxon>Ascomycota</taxon>
        <taxon>Pezizomycotina</taxon>
        <taxon>Eurotiomycetes</taxon>
        <taxon>Eurotiomycetidae</taxon>
        <taxon>Eurotiales</taxon>
        <taxon>Aspergillaceae</taxon>
        <taxon>Penicillium</taxon>
    </lineage>
</organism>
<keyword evidence="1" id="KW-0732">Signal</keyword>
<keyword evidence="3" id="KW-1185">Reference proteome</keyword>
<feature type="chain" id="PRO_5040949408" evidence="1">
    <location>
        <begin position="18"/>
        <end position="204"/>
    </location>
</feature>
<comment type="caution">
    <text evidence="2">The sequence shown here is derived from an EMBL/GenBank/DDBJ whole genome shotgun (WGS) entry which is preliminary data.</text>
</comment>
<dbReference type="PANTHER" id="PTHR40640">
    <property type="entry name" value="ANCHORED GLYCOPROTEIN, PUTATIVE (AFU_ORTHOLOGUE AFUA_8G04860)-RELATED"/>
    <property type="match status" value="1"/>
</dbReference>
<gene>
    <name evidence="2" type="ORF">POLS_LOCUS5061</name>
</gene>
<dbReference type="Proteomes" id="UP001153618">
    <property type="component" value="Unassembled WGS sequence"/>
</dbReference>
<protein>
    <submittedName>
        <fullName evidence="2">Uncharacterized protein</fullName>
    </submittedName>
</protein>
<dbReference type="EMBL" id="CAJVOS010000026">
    <property type="protein sequence ID" value="CAG8114835.1"/>
    <property type="molecule type" value="Genomic_DNA"/>
</dbReference>
<evidence type="ECO:0000313" key="3">
    <source>
        <dbReference type="Proteomes" id="UP001153618"/>
    </source>
</evidence>
<evidence type="ECO:0000256" key="1">
    <source>
        <dbReference type="SAM" id="SignalP"/>
    </source>
</evidence>